<accession>A0A410JZS5</accession>
<evidence type="ECO:0000313" key="2">
    <source>
        <dbReference type="EMBL" id="QAR33639.1"/>
    </source>
</evidence>
<sequence length="63" mass="6349">MKMFAAALVAAFIAFAVFFLTVLSAKRKNASCGCGKGADCCASSGGHTDKGECENGHGDCGKS</sequence>
<proteinExistence type="predicted"/>
<dbReference type="Proteomes" id="UP000287502">
    <property type="component" value="Chromosome"/>
</dbReference>
<dbReference type="AlphaFoldDB" id="A0A410JZS5"/>
<keyword evidence="3" id="KW-1185">Reference proteome</keyword>
<protein>
    <recommendedName>
        <fullName evidence="4">FeoB-associated Cys-rich membrane protein</fullName>
    </recommendedName>
</protein>
<evidence type="ECO:0008006" key="4">
    <source>
        <dbReference type="Google" id="ProtNLM"/>
    </source>
</evidence>
<evidence type="ECO:0000256" key="1">
    <source>
        <dbReference type="SAM" id="MobiDB-lite"/>
    </source>
</evidence>
<name>A0A410JZS5_9BACT</name>
<dbReference type="RefSeq" id="WP_128466925.1">
    <property type="nucleotide sequence ID" value="NZ_CP035108.1"/>
</dbReference>
<dbReference type="KEGG" id="gtl:EP073_09565"/>
<organism evidence="2 3">
    <name type="scientific">Geovibrio thiophilus</name>
    <dbReference type="NCBI Taxonomy" id="139438"/>
    <lineage>
        <taxon>Bacteria</taxon>
        <taxon>Pseudomonadati</taxon>
        <taxon>Deferribacterota</taxon>
        <taxon>Deferribacteres</taxon>
        <taxon>Deferribacterales</taxon>
        <taxon>Geovibrionaceae</taxon>
        <taxon>Geovibrio</taxon>
    </lineage>
</organism>
<evidence type="ECO:0000313" key="3">
    <source>
        <dbReference type="Proteomes" id="UP000287502"/>
    </source>
</evidence>
<feature type="region of interest" description="Disordered" evidence="1">
    <location>
        <begin position="43"/>
        <end position="63"/>
    </location>
</feature>
<feature type="compositionally biased region" description="Basic and acidic residues" evidence="1">
    <location>
        <begin position="47"/>
        <end position="63"/>
    </location>
</feature>
<gene>
    <name evidence="2" type="ORF">EP073_09565</name>
</gene>
<dbReference type="EMBL" id="CP035108">
    <property type="protein sequence ID" value="QAR33639.1"/>
    <property type="molecule type" value="Genomic_DNA"/>
</dbReference>
<reference evidence="2 3" key="1">
    <citation type="submission" date="2019-01" db="EMBL/GenBank/DDBJ databases">
        <title>Geovibrio thiophilus DSM 11263, complete genome.</title>
        <authorList>
            <person name="Spring S."/>
            <person name="Bunk B."/>
            <person name="Sproer C."/>
        </authorList>
    </citation>
    <scope>NUCLEOTIDE SEQUENCE [LARGE SCALE GENOMIC DNA]</scope>
    <source>
        <strain evidence="2 3">DSM 11263</strain>
    </source>
</reference>